<dbReference type="InterPro" id="IPR029044">
    <property type="entry name" value="Nucleotide-diphossugar_trans"/>
</dbReference>
<name>A0ABP8VP76_9ACTN</name>
<accession>A0ABP8VP76</accession>
<organism evidence="1 2">
    <name type="scientific">Nocardioides nanhaiensis</name>
    <dbReference type="NCBI Taxonomy" id="1476871"/>
    <lineage>
        <taxon>Bacteria</taxon>
        <taxon>Bacillati</taxon>
        <taxon>Actinomycetota</taxon>
        <taxon>Actinomycetes</taxon>
        <taxon>Propionibacteriales</taxon>
        <taxon>Nocardioidaceae</taxon>
        <taxon>Nocardioides</taxon>
    </lineage>
</organism>
<dbReference type="EMBL" id="BAABIM010000001">
    <property type="protein sequence ID" value="GAA4669028.1"/>
    <property type="molecule type" value="Genomic_DNA"/>
</dbReference>
<reference evidence="2" key="1">
    <citation type="journal article" date="2019" name="Int. J. Syst. Evol. Microbiol.">
        <title>The Global Catalogue of Microorganisms (GCM) 10K type strain sequencing project: providing services to taxonomists for standard genome sequencing and annotation.</title>
        <authorList>
            <consortium name="The Broad Institute Genomics Platform"/>
            <consortium name="The Broad Institute Genome Sequencing Center for Infectious Disease"/>
            <person name="Wu L."/>
            <person name="Ma J."/>
        </authorList>
    </citation>
    <scope>NUCLEOTIDE SEQUENCE [LARGE SCALE GENOMIC DNA]</scope>
    <source>
        <strain evidence="2">JCM 18127</strain>
    </source>
</reference>
<evidence type="ECO:0000313" key="2">
    <source>
        <dbReference type="Proteomes" id="UP001500621"/>
    </source>
</evidence>
<dbReference type="SUPFAM" id="SSF53448">
    <property type="entry name" value="Nucleotide-diphospho-sugar transferases"/>
    <property type="match status" value="1"/>
</dbReference>
<keyword evidence="2" id="KW-1185">Reference proteome</keyword>
<dbReference type="RefSeq" id="WP_345262129.1">
    <property type="nucleotide sequence ID" value="NZ_BAABIM010000001.1"/>
</dbReference>
<sequence>MLPPPAAAFLQQSDDAVLVTAGATGLPEGRVPRVLVAVADRGELRALARARSVPADLRTPVLGVWLDEARAALSYTPRPTPTGPSLRAINARPESEGWLCVLRFDKPVAVAPVLAELARQSVAATAAPVPEAAVELGVDVRVVNPTGFDADAADPVVHASSLPLGMGRGVTEALLGSLRPTLGVRLDVDVPPRDLLALQASGVPLVGGSAGEVDLADRHAREVHSIRQRRRALDRLVPPASRPSVSIVMATRRPEMLDHALAQVGAQRGVEQLELVLAPHGFEPALPPDLPLPVTVVPCPAEMLFGDVLDAAAVAASGDLVLKMDDDDWYDPEFVVDLLRARAYSGADLVGCPDELYHLTEQDRTIHRRHPGERYTHWVAGGTLLLSRGLLREVGGFAPVPRHVDRHLLDALARGGATVYRTHGLGYVLRRNAGGHTYDADLDAILDPARLIARWPGLHLGPLVSPPVE</sequence>
<dbReference type="Gene3D" id="3.90.550.10">
    <property type="entry name" value="Spore Coat Polysaccharide Biosynthesis Protein SpsA, Chain A"/>
    <property type="match status" value="1"/>
</dbReference>
<evidence type="ECO:0008006" key="3">
    <source>
        <dbReference type="Google" id="ProtNLM"/>
    </source>
</evidence>
<evidence type="ECO:0000313" key="1">
    <source>
        <dbReference type="EMBL" id="GAA4669028.1"/>
    </source>
</evidence>
<comment type="caution">
    <text evidence="1">The sequence shown here is derived from an EMBL/GenBank/DDBJ whole genome shotgun (WGS) entry which is preliminary data.</text>
</comment>
<dbReference type="Proteomes" id="UP001500621">
    <property type="component" value="Unassembled WGS sequence"/>
</dbReference>
<dbReference type="CDD" id="cd00761">
    <property type="entry name" value="Glyco_tranf_GTA_type"/>
    <property type="match status" value="1"/>
</dbReference>
<gene>
    <name evidence="1" type="ORF">GCM10023226_01500</name>
</gene>
<protein>
    <recommendedName>
        <fullName evidence="3">Glycosyltransferase family 2 protein</fullName>
    </recommendedName>
</protein>
<proteinExistence type="predicted"/>